<evidence type="ECO:0000256" key="1">
    <source>
        <dbReference type="ARBA" id="ARBA00001298"/>
    </source>
</evidence>
<accession>A0A840ZJG6</accession>
<dbReference type="SUPFAM" id="SSF51182">
    <property type="entry name" value="RmlC-like cupins"/>
    <property type="match status" value="1"/>
</dbReference>
<organism evidence="9 10">
    <name type="scientific">Methylorubrum rhodinum</name>
    <dbReference type="NCBI Taxonomy" id="29428"/>
    <lineage>
        <taxon>Bacteria</taxon>
        <taxon>Pseudomonadati</taxon>
        <taxon>Pseudomonadota</taxon>
        <taxon>Alphaproteobacteria</taxon>
        <taxon>Hyphomicrobiales</taxon>
        <taxon>Methylobacteriaceae</taxon>
        <taxon>Methylorubrum</taxon>
    </lineage>
</organism>
<dbReference type="AlphaFoldDB" id="A0A840ZJG6"/>
<dbReference type="GO" id="GO:0000271">
    <property type="term" value="P:polysaccharide biosynthetic process"/>
    <property type="evidence" value="ECO:0007669"/>
    <property type="project" value="TreeGrafter"/>
</dbReference>
<gene>
    <name evidence="9" type="ORF">HNR00_001956</name>
</gene>
<dbReference type="GO" id="GO:0005829">
    <property type="term" value="C:cytosol"/>
    <property type="evidence" value="ECO:0007669"/>
    <property type="project" value="TreeGrafter"/>
</dbReference>
<dbReference type="InterPro" id="IPR000888">
    <property type="entry name" value="RmlC-like"/>
</dbReference>
<evidence type="ECO:0000256" key="7">
    <source>
        <dbReference type="ARBA" id="ARBA00033311"/>
    </source>
</evidence>
<protein>
    <recommendedName>
        <fullName evidence="4">dTDP-4-dehydrorhamnose 3,5-epimerase</fullName>
        <ecNumber evidence="3">5.1.3.13</ecNumber>
    </recommendedName>
    <alternativeName>
        <fullName evidence="6">Thymidine diphospho-4-keto-rhamnose 3,5-epimerase</fullName>
    </alternativeName>
    <alternativeName>
        <fullName evidence="5">dTDP-4-keto-6-deoxyglucose 3,5-epimerase</fullName>
    </alternativeName>
    <alternativeName>
        <fullName evidence="7">dTDP-6-deoxy-D-xylo-4-hexulose 3,5-epimerase</fullName>
    </alternativeName>
</protein>
<name>A0A840ZJG6_9HYPH</name>
<evidence type="ECO:0000256" key="2">
    <source>
        <dbReference type="ARBA" id="ARBA00001997"/>
    </source>
</evidence>
<dbReference type="GO" id="GO:0008830">
    <property type="term" value="F:dTDP-4-dehydrorhamnose 3,5-epimerase activity"/>
    <property type="evidence" value="ECO:0007669"/>
    <property type="project" value="UniProtKB-EC"/>
</dbReference>
<dbReference type="PANTHER" id="PTHR21047">
    <property type="entry name" value="DTDP-6-DEOXY-D-GLUCOSE-3,5 EPIMERASE"/>
    <property type="match status" value="1"/>
</dbReference>
<evidence type="ECO:0000256" key="4">
    <source>
        <dbReference type="ARBA" id="ARBA00019595"/>
    </source>
</evidence>
<comment type="catalytic activity">
    <reaction evidence="1">
        <text>dTDP-4-dehydro-6-deoxy-alpha-D-glucose = dTDP-4-dehydro-beta-L-rhamnose</text>
        <dbReference type="Rhea" id="RHEA:16969"/>
        <dbReference type="ChEBI" id="CHEBI:57649"/>
        <dbReference type="ChEBI" id="CHEBI:62830"/>
        <dbReference type="EC" id="5.1.3.13"/>
    </reaction>
</comment>
<dbReference type="Pfam" id="PF00908">
    <property type="entry name" value="dTDP_sugar_isom"/>
    <property type="match status" value="1"/>
</dbReference>
<dbReference type="InterPro" id="IPR014710">
    <property type="entry name" value="RmlC-like_jellyroll"/>
</dbReference>
<evidence type="ECO:0000256" key="6">
    <source>
        <dbReference type="ARBA" id="ARBA00031424"/>
    </source>
</evidence>
<dbReference type="PANTHER" id="PTHR21047:SF2">
    <property type="entry name" value="THYMIDINE DIPHOSPHO-4-KETO-RHAMNOSE 3,5-EPIMERASE"/>
    <property type="match status" value="1"/>
</dbReference>
<dbReference type="Proteomes" id="UP000583454">
    <property type="component" value="Unassembled WGS sequence"/>
</dbReference>
<evidence type="ECO:0000256" key="5">
    <source>
        <dbReference type="ARBA" id="ARBA00029758"/>
    </source>
</evidence>
<keyword evidence="10" id="KW-1185">Reference proteome</keyword>
<reference evidence="9 10" key="1">
    <citation type="submission" date="2020-08" db="EMBL/GenBank/DDBJ databases">
        <title>Genomic Encyclopedia of Type Strains, Phase IV (KMG-IV): sequencing the most valuable type-strain genomes for metagenomic binning, comparative biology and taxonomic classification.</title>
        <authorList>
            <person name="Goeker M."/>
        </authorList>
    </citation>
    <scope>NUCLEOTIDE SEQUENCE [LARGE SCALE GENOMIC DNA]</scope>
    <source>
        <strain evidence="9 10">DSM 2163</strain>
    </source>
</reference>
<proteinExistence type="predicted"/>
<dbReference type="RefSeq" id="WP_183568533.1">
    <property type="nucleotide sequence ID" value="NZ_JACHOP010000006.1"/>
</dbReference>
<sequence length="169" mass="18953">MNPGIVDPPTVDSEWSMLQEPTINGVRVKDIRPVVTGDGCLTEVWRKDWDFDGLEIGQVFQRLLDPGAINGWHAHIVTTDRLFCAHGRVRVSLYDGRRSSPTFGAVWQRIIGAERPALILVPPGVWHAVTALGQRPSLLLNLVDQGYDYAAPDHRRLPLDTPHIPLRLR</sequence>
<evidence type="ECO:0000313" key="9">
    <source>
        <dbReference type="EMBL" id="MBB5757245.1"/>
    </source>
</evidence>
<evidence type="ECO:0000256" key="8">
    <source>
        <dbReference type="PIRSR" id="PIRSR600888-3"/>
    </source>
</evidence>
<comment type="function">
    <text evidence="2">Catalyzes the epimerization of the C3' and C5'positions of dTDP-6-deoxy-D-xylo-4-hexulose, forming dTDP-6-deoxy-L-lyxo-4-hexulose.</text>
</comment>
<evidence type="ECO:0000313" key="10">
    <source>
        <dbReference type="Proteomes" id="UP000583454"/>
    </source>
</evidence>
<feature type="site" description="Participates in a stacking interaction with the thymidine ring of dTDP-4-oxo-6-deoxyglucose" evidence="8">
    <location>
        <position position="147"/>
    </location>
</feature>
<keyword evidence="9" id="KW-0413">Isomerase</keyword>
<dbReference type="InterPro" id="IPR011051">
    <property type="entry name" value="RmlC_Cupin_sf"/>
</dbReference>
<dbReference type="EMBL" id="JACHOP010000006">
    <property type="protein sequence ID" value="MBB5757245.1"/>
    <property type="molecule type" value="Genomic_DNA"/>
</dbReference>
<dbReference type="Gene3D" id="2.60.120.10">
    <property type="entry name" value="Jelly Rolls"/>
    <property type="match status" value="1"/>
</dbReference>
<evidence type="ECO:0000256" key="3">
    <source>
        <dbReference type="ARBA" id="ARBA00012098"/>
    </source>
</evidence>
<dbReference type="EC" id="5.1.3.13" evidence="3"/>
<comment type="caution">
    <text evidence="9">The sequence shown here is derived from an EMBL/GenBank/DDBJ whole genome shotgun (WGS) entry which is preliminary data.</text>
</comment>